<sequence length="209" mass="24317">MDSFYCITILSTFKEECPMKLIFTLSENGQNLVLRKIENTYNHDIVSNVHPLLTKKQKLGQSEKDEILKLKNLKCNKTLLQEYIRDNTGKPILLGDISNIRSTTTVNDLKEVLNILEEYPNSYVKIMTDEVDTLQGIYFQTHQMKRCFSNYPELLLLDATHKLNNLRMPLYILMGIDGNGQVFVACTFILQHENITKFTLDKNFYYIYG</sequence>
<name>A0AAV8ZMZ5_9CUCU</name>
<dbReference type="Pfam" id="PF21056">
    <property type="entry name" value="ZSWIM1-3_RNaseH-like"/>
    <property type="match status" value="1"/>
</dbReference>
<evidence type="ECO:0000259" key="1">
    <source>
        <dbReference type="Pfam" id="PF21056"/>
    </source>
</evidence>
<dbReference type="EMBL" id="JANEYF010001109">
    <property type="protein sequence ID" value="KAJ8965977.1"/>
    <property type="molecule type" value="Genomic_DNA"/>
</dbReference>
<dbReference type="Proteomes" id="UP001162156">
    <property type="component" value="Unassembled WGS sequence"/>
</dbReference>
<dbReference type="AlphaFoldDB" id="A0AAV8ZMZ5"/>
<dbReference type="InterPro" id="IPR052579">
    <property type="entry name" value="Zinc_finger_SWIM"/>
</dbReference>
<evidence type="ECO:0000313" key="3">
    <source>
        <dbReference type="Proteomes" id="UP001162156"/>
    </source>
</evidence>
<dbReference type="InterPro" id="IPR048324">
    <property type="entry name" value="ZSWIM1-3_RNaseH-like"/>
</dbReference>
<reference evidence="2" key="1">
    <citation type="journal article" date="2023" name="Insect Mol. Biol.">
        <title>Genome sequencing provides insights into the evolution of gene families encoding plant cell wall-degrading enzymes in longhorned beetles.</title>
        <authorList>
            <person name="Shin N.R."/>
            <person name="Okamura Y."/>
            <person name="Kirsch R."/>
            <person name="Pauchet Y."/>
        </authorList>
    </citation>
    <scope>NUCLEOTIDE SEQUENCE</scope>
    <source>
        <strain evidence="2">RBIC_L_NR</strain>
    </source>
</reference>
<organism evidence="2 3">
    <name type="scientific">Rhamnusium bicolor</name>
    <dbReference type="NCBI Taxonomy" id="1586634"/>
    <lineage>
        <taxon>Eukaryota</taxon>
        <taxon>Metazoa</taxon>
        <taxon>Ecdysozoa</taxon>
        <taxon>Arthropoda</taxon>
        <taxon>Hexapoda</taxon>
        <taxon>Insecta</taxon>
        <taxon>Pterygota</taxon>
        <taxon>Neoptera</taxon>
        <taxon>Endopterygota</taxon>
        <taxon>Coleoptera</taxon>
        <taxon>Polyphaga</taxon>
        <taxon>Cucujiformia</taxon>
        <taxon>Chrysomeloidea</taxon>
        <taxon>Cerambycidae</taxon>
        <taxon>Lepturinae</taxon>
        <taxon>Rhagiini</taxon>
        <taxon>Rhamnusium</taxon>
    </lineage>
</organism>
<accession>A0AAV8ZMZ5</accession>
<dbReference type="PANTHER" id="PTHR31569">
    <property type="entry name" value="SWIM-TYPE DOMAIN-CONTAINING PROTEIN"/>
    <property type="match status" value="1"/>
</dbReference>
<proteinExistence type="predicted"/>
<evidence type="ECO:0000313" key="2">
    <source>
        <dbReference type="EMBL" id="KAJ8965977.1"/>
    </source>
</evidence>
<keyword evidence="3" id="KW-1185">Reference proteome</keyword>
<protein>
    <recommendedName>
        <fullName evidence="1">ZSWIM1/3 RNaseH-like domain-containing protein</fullName>
    </recommendedName>
</protein>
<dbReference type="PANTHER" id="PTHR31569:SF4">
    <property type="entry name" value="SWIM-TYPE DOMAIN-CONTAINING PROTEIN"/>
    <property type="match status" value="1"/>
</dbReference>
<gene>
    <name evidence="2" type="ORF">NQ314_003805</name>
</gene>
<feature type="domain" description="ZSWIM1/3 RNaseH-like" evidence="1">
    <location>
        <begin position="115"/>
        <end position="195"/>
    </location>
</feature>
<comment type="caution">
    <text evidence="2">The sequence shown here is derived from an EMBL/GenBank/DDBJ whole genome shotgun (WGS) entry which is preliminary data.</text>
</comment>